<sequence length="258" mass="27329">ATPAHVRRLAADGAVSVATVARVAAHGGAGAVAALLDELAETENRKARARILEILPRLGGAIGAEVVRRLADAPWYVQRNLLAVLHALGETPPEFAAGDWVAHPDPRVRREALRLTLRDPAERDRAIALAVRDPDARVVQLALVGAESHRSRRAAAAIRRAVDDRTIGVDARAVAIRAAAAAVDEPATLPWLLAFTVAEGRWRAGRRLLRKSPDQLAALVALRAHWSGDAQGADVLALALASGDPEVRAAAASYPTDR</sequence>
<proteinExistence type="predicted"/>
<organism evidence="1">
    <name type="scientific">uncultured Gemmatimonadaceae bacterium</name>
    <dbReference type="NCBI Taxonomy" id="246130"/>
    <lineage>
        <taxon>Bacteria</taxon>
        <taxon>Pseudomonadati</taxon>
        <taxon>Gemmatimonadota</taxon>
        <taxon>Gemmatimonadia</taxon>
        <taxon>Gemmatimonadales</taxon>
        <taxon>Gemmatimonadaceae</taxon>
        <taxon>environmental samples</taxon>
    </lineage>
</organism>
<protein>
    <recommendedName>
        <fullName evidence="2">HEAT repeat domain-containing protein</fullName>
    </recommendedName>
</protein>
<name>A0A6J4K0A4_9BACT</name>
<feature type="non-terminal residue" evidence="1">
    <location>
        <position position="1"/>
    </location>
</feature>
<evidence type="ECO:0008006" key="2">
    <source>
        <dbReference type="Google" id="ProtNLM"/>
    </source>
</evidence>
<accession>A0A6J4K0A4</accession>
<evidence type="ECO:0000313" key="1">
    <source>
        <dbReference type="EMBL" id="CAA9292207.1"/>
    </source>
</evidence>
<dbReference type="AlphaFoldDB" id="A0A6J4K0A4"/>
<gene>
    <name evidence="1" type="ORF">AVDCRST_MAG11-197</name>
</gene>
<dbReference type="EMBL" id="CADCTU010000047">
    <property type="protein sequence ID" value="CAA9292207.1"/>
    <property type="molecule type" value="Genomic_DNA"/>
</dbReference>
<reference evidence="1" key="1">
    <citation type="submission" date="2020-02" db="EMBL/GenBank/DDBJ databases">
        <authorList>
            <person name="Meier V. D."/>
        </authorList>
    </citation>
    <scope>NUCLEOTIDE SEQUENCE</scope>
    <source>
        <strain evidence="1">AVDCRST_MAG11</strain>
    </source>
</reference>